<evidence type="ECO:0000313" key="2">
    <source>
        <dbReference type="Proteomes" id="UP000828390"/>
    </source>
</evidence>
<gene>
    <name evidence="1" type="ORF">DPMN_157806</name>
</gene>
<evidence type="ECO:0000313" key="1">
    <source>
        <dbReference type="EMBL" id="KAH3779997.1"/>
    </source>
</evidence>
<name>A0A9D4EGP9_DREPO</name>
<dbReference type="InterPro" id="IPR036908">
    <property type="entry name" value="RlpA-like_sf"/>
</dbReference>
<reference evidence="1" key="1">
    <citation type="journal article" date="2019" name="bioRxiv">
        <title>The Genome of the Zebra Mussel, Dreissena polymorpha: A Resource for Invasive Species Research.</title>
        <authorList>
            <person name="McCartney M.A."/>
            <person name="Auch B."/>
            <person name="Kono T."/>
            <person name="Mallez S."/>
            <person name="Zhang Y."/>
            <person name="Obille A."/>
            <person name="Becker A."/>
            <person name="Abrahante J.E."/>
            <person name="Garbe J."/>
            <person name="Badalamenti J.P."/>
            <person name="Herman A."/>
            <person name="Mangelson H."/>
            <person name="Liachko I."/>
            <person name="Sullivan S."/>
            <person name="Sone E.D."/>
            <person name="Koren S."/>
            <person name="Silverstein K.A.T."/>
            <person name="Beckman K.B."/>
            <person name="Gohl D.M."/>
        </authorList>
    </citation>
    <scope>NUCLEOTIDE SEQUENCE</scope>
    <source>
        <strain evidence="1">Duluth1</strain>
        <tissue evidence="1">Whole animal</tissue>
    </source>
</reference>
<organism evidence="1 2">
    <name type="scientific">Dreissena polymorpha</name>
    <name type="common">Zebra mussel</name>
    <name type="synonym">Mytilus polymorpha</name>
    <dbReference type="NCBI Taxonomy" id="45954"/>
    <lineage>
        <taxon>Eukaryota</taxon>
        <taxon>Metazoa</taxon>
        <taxon>Spiralia</taxon>
        <taxon>Lophotrochozoa</taxon>
        <taxon>Mollusca</taxon>
        <taxon>Bivalvia</taxon>
        <taxon>Autobranchia</taxon>
        <taxon>Heteroconchia</taxon>
        <taxon>Euheterodonta</taxon>
        <taxon>Imparidentia</taxon>
        <taxon>Neoheterodontei</taxon>
        <taxon>Myida</taxon>
        <taxon>Dreissenoidea</taxon>
        <taxon>Dreissenidae</taxon>
        <taxon>Dreissena</taxon>
    </lineage>
</organism>
<reference evidence="1" key="2">
    <citation type="submission" date="2020-11" db="EMBL/GenBank/DDBJ databases">
        <authorList>
            <person name="McCartney M.A."/>
            <person name="Auch B."/>
            <person name="Kono T."/>
            <person name="Mallez S."/>
            <person name="Becker A."/>
            <person name="Gohl D.M."/>
            <person name="Silverstein K.A.T."/>
            <person name="Koren S."/>
            <person name="Bechman K.B."/>
            <person name="Herman A."/>
            <person name="Abrahante J.E."/>
            <person name="Garbe J."/>
        </authorList>
    </citation>
    <scope>NUCLEOTIDE SEQUENCE</scope>
    <source>
        <strain evidence="1">Duluth1</strain>
        <tissue evidence="1">Whole animal</tissue>
    </source>
</reference>
<protein>
    <submittedName>
        <fullName evidence="1">Uncharacterized protein</fullName>
    </submittedName>
</protein>
<dbReference type="EMBL" id="JAIWYP010000008">
    <property type="protein sequence ID" value="KAH3779997.1"/>
    <property type="molecule type" value="Genomic_DNA"/>
</dbReference>
<comment type="caution">
    <text evidence="1">The sequence shown here is derived from an EMBL/GenBank/DDBJ whole genome shotgun (WGS) entry which is preliminary data.</text>
</comment>
<dbReference type="Proteomes" id="UP000828390">
    <property type="component" value="Unassembled WGS sequence"/>
</dbReference>
<dbReference type="Gene3D" id="2.40.40.10">
    <property type="entry name" value="RlpA-like domain"/>
    <property type="match status" value="1"/>
</dbReference>
<keyword evidence="2" id="KW-1185">Reference proteome</keyword>
<proteinExistence type="predicted"/>
<accession>A0A9D4EGP9</accession>
<dbReference type="AlphaFoldDB" id="A0A9D4EGP9"/>
<sequence>MYNGKKCASTTRYADYHKGACGCGPADNDNQVERVVNPHCLIYGITTLNWHNVPGAKLGFGNWYGKRFDA</sequence>